<comment type="caution">
    <text evidence="1">The sequence shown here is derived from an EMBL/GenBank/DDBJ whole genome shotgun (WGS) entry which is preliminary data.</text>
</comment>
<evidence type="ECO:0000313" key="2">
    <source>
        <dbReference type="Proteomes" id="UP000197334"/>
    </source>
</evidence>
<accession>A0A246S166</accession>
<proteinExistence type="predicted"/>
<dbReference type="RefSeq" id="WP_088699684.1">
    <property type="nucleotide sequence ID" value="NZ_JPUA01000024.1"/>
</dbReference>
<gene>
    <name evidence="1" type="ORF">JI62_08070</name>
</gene>
<keyword evidence="2" id="KW-1185">Reference proteome</keyword>
<dbReference type="EMBL" id="JPUA01000024">
    <property type="protein sequence ID" value="OWV30163.1"/>
    <property type="molecule type" value="Genomic_DNA"/>
</dbReference>
<dbReference type="OrthoDB" id="6288233at2"/>
<dbReference type="Proteomes" id="UP000197334">
    <property type="component" value="Unassembled WGS sequence"/>
</dbReference>
<organism evidence="1 2">
    <name type="scientific">Halomonas campaniensis</name>
    <dbReference type="NCBI Taxonomy" id="213554"/>
    <lineage>
        <taxon>Bacteria</taxon>
        <taxon>Pseudomonadati</taxon>
        <taxon>Pseudomonadota</taxon>
        <taxon>Gammaproteobacteria</taxon>
        <taxon>Oceanospirillales</taxon>
        <taxon>Halomonadaceae</taxon>
        <taxon>Halomonas</taxon>
    </lineage>
</organism>
<name>A0A246S166_9GAMM</name>
<sequence>MTRKRWKPVQPHSLEHATRLCADYALHKHNRSVAQVADLVGVSEWTVYKWIADGCIPTRRIRPFEFACDATFITQWIAGSAQKLVIDIPAGKKCSQNDLMDLQNCLNKAVEYLSHFYREQRDVDGTLEGVTQAIKQLASHRENVRKANAPELELFEGA</sequence>
<evidence type="ECO:0000313" key="1">
    <source>
        <dbReference type="EMBL" id="OWV30163.1"/>
    </source>
</evidence>
<reference evidence="1 2" key="1">
    <citation type="submission" date="2014-08" db="EMBL/GenBank/DDBJ databases">
        <title>Draft genome sequence of a novel L-asparaginase producing marine bacterium, Halomonas campaniensis.</title>
        <authorList>
            <person name="Sundarakrishnan B."/>
            <person name="Moushumi Priya A."/>
            <person name="Raman G."/>
            <person name="Sakthivel N."/>
            <person name="Park S."/>
            <person name="Jayachandran S."/>
        </authorList>
    </citation>
    <scope>NUCLEOTIDE SEQUENCE [LARGE SCALE GENOMIC DNA]</scope>
    <source>
        <strain evidence="1 2">SK03</strain>
    </source>
</reference>
<protein>
    <submittedName>
        <fullName evidence="1">Uncharacterized protein</fullName>
    </submittedName>
</protein>
<dbReference type="AlphaFoldDB" id="A0A246S166"/>